<protein>
    <submittedName>
        <fullName evidence="1">Uncharacterized protein</fullName>
    </submittedName>
</protein>
<comment type="caution">
    <text evidence="1">The sequence shown here is derived from an EMBL/GenBank/DDBJ whole genome shotgun (WGS) entry which is preliminary data.</text>
</comment>
<proteinExistence type="predicted"/>
<sequence>MEAQQPQHPYFPRSMSMPHYQPSQFSAIESLLTVGGSAFAVGLLAVFLIGRTKTPLTCKDKFVAIWMMVSAGIHMVLEGYFVYHNRDLAGMQTVMADLWREYSHSDSRYLTSDPFTVIMEGVTAVCDGPFAALTAYGVLTDSPVRYVAQLIVSVMQLYGNVLYMLTNAFEGFAYSNPHPYYFYGYFVFMNAIWVVIPIYLIHDAWTNIYRGMLIAKRATTVTKKSQ</sequence>
<keyword evidence="2" id="KW-1185">Reference proteome</keyword>
<evidence type="ECO:0000313" key="2">
    <source>
        <dbReference type="Proteomes" id="UP001150603"/>
    </source>
</evidence>
<dbReference type="Proteomes" id="UP001150603">
    <property type="component" value="Unassembled WGS sequence"/>
</dbReference>
<name>A0ACC1J535_9FUNG</name>
<evidence type="ECO:0000313" key="1">
    <source>
        <dbReference type="EMBL" id="KAJ1937933.1"/>
    </source>
</evidence>
<gene>
    <name evidence="1" type="ORF">FBU59_004605</name>
</gene>
<accession>A0ACC1J535</accession>
<reference evidence="1" key="1">
    <citation type="submission" date="2022-07" db="EMBL/GenBank/DDBJ databases">
        <title>Phylogenomic reconstructions and comparative analyses of Kickxellomycotina fungi.</title>
        <authorList>
            <person name="Reynolds N.K."/>
            <person name="Stajich J.E."/>
            <person name="Barry K."/>
            <person name="Grigoriev I.V."/>
            <person name="Crous P."/>
            <person name="Smith M.E."/>
        </authorList>
    </citation>
    <scope>NUCLEOTIDE SEQUENCE</scope>
    <source>
        <strain evidence="1">NRRL 5244</strain>
    </source>
</reference>
<dbReference type="EMBL" id="JANBPW010003346">
    <property type="protein sequence ID" value="KAJ1937933.1"/>
    <property type="molecule type" value="Genomic_DNA"/>
</dbReference>
<organism evidence="1 2">
    <name type="scientific">Linderina macrospora</name>
    <dbReference type="NCBI Taxonomy" id="4868"/>
    <lineage>
        <taxon>Eukaryota</taxon>
        <taxon>Fungi</taxon>
        <taxon>Fungi incertae sedis</taxon>
        <taxon>Zoopagomycota</taxon>
        <taxon>Kickxellomycotina</taxon>
        <taxon>Kickxellomycetes</taxon>
        <taxon>Kickxellales</taxon>
        <taxon>Kickxellaceae</taxon>
        <taxon>Linderina</taxon>
    </lineage>
</organism>